<organism evidence="2 3">
    <name type="scientific">Nocardioides astragali</name>
    <dbReference type="NCBI Taxonomy" id="1776736"/>
    <lineage>
        <taxon>Bacteria</taxon>
        <taxon>Bacillati</taxon>
        <taxon>Actinomycetota</taxon>
        <taxon>Actinomycetes</taxon>
        <taxon>Propionibacteriales</taxon>
        <taxon>Nocardioidaceae</taxon>
        <taxon>Nocardioides</taxon>
    </lineage>
</organism>
<keyword evidence="1" id="KW-0812">Transmembrane</keyword>
<proteinExistence type="predicted"/>
<feature type="transmembrane region" description="Helical" evidence="1">
    <location>
        <begin position="95"/>
        <end position="114"/>
    </location>
</feature>
<dbReference type="RefSeq" id="WP_255891088.1">
    <property type="nucleotide sequence ID" value="NZ_JAFMZM010000004.1"/>
</dbReference>
<keyword evidence="3" id="KW-1185">Reference proteome</keyword>
<evidence type="ECO:0008006" key="4">
    <source>
        <dbReference type="Google" id="ProtNLM"/>
    </source>
</evidence>
<evidence type="ECO:0000313" key="3">
    <source>
        <dbReference type="Proteomes" id="UP001596524"/>
    </source>
</evidence>
<feature type="transmembrane region" description="Helical" evidence="1">
    <location>
        <begin position="68"/>
        <end position="89"/>
    </location>
</feature>
<dbReference type="EMBL" id="JBHTCH010000017">
    <property type="protein sequence ID" value="MFC7361495.1"/>
    <property type="molecule type" value="Genomic_DNA"/>
</dbReference>
<evidence type="ECO:0000313" key="2">
    <source>
        <dbReference type="EMBL" id="MFC7361495.1"/>
    </source>
</evidence>
<feature type="transmembrane region" description="Helical" evidence="1">
    <location>
        <begin position="121"/>
        <end position="138"/>
    </location>
</feature>
<comment type="caution">
    <text evidence="2">The sequence shown here is derived from an EMBL/GenBank/DDBJ whole genome shotgun (WGS) entry which is preliminary data.</text>
</comment>
<keyword evidence="1" id="KW-1133">Transmembrane helix</keyword>
<reference evidence="3" key="1">
    <citation type="journal article" date="2019" name="Int. J. Syst. Evol. Microbiol.">
        <title>The Global Catalogue of Microorganisms (GCM) 10K type strain sequencing project: providing services to taxonomists for standard genome sequencing and annotation.</title>
        <authorList>
            <consortium name="The Broad Institute Genomics Platform"/>
            <consortium name="The Broad Institute Genome Sequencing Center for Infectious Disease"/>
            <person name="Wu L."/>
            <person name="Ma J."/>
        </authorList>
    </citation>
    <scope>NUCLEOTIDE SEQUENCE [LARGE SCALE GENOMIC DNA]</scope>
    <source>
        <strain evidence="3">FCH27</strain>
    </source>
</reference>
<dbReference type="Proteomes" id="UP001596524">
    <property type="component" value="Unassembled WGS sequence"/>
</dbReference>
<gene>
    <name evidence="2" type="ORF">ACFQO6_14570</name>
</gene>
<evidence type="ECO:0000256" key="1">
    <source>
        <dbReference type="SAM" id="Phobius"/>
    </source>
</evidence>
<accession>A0ABW2N665</accession>
<protein>
    <recommendedName>
        <fullName evidence="4">DUF4203 domain-containing protein</fullName>
    </recommendedName>
</protein>
<sequence length="189" mass="18824">MSGSVMVLVGLLLALAGIWSIRLVLVSSGAGASWLLADAFGAGTATGLALAAAGGVLAFVTGLLAARVVFFVVGLVVGAVIGARLFAILDTGEASVLLAAVFVPAVAVVGGVVIGRWRERVVGWATALGGSALVLAGLGRLDADTPDVLSDPRGYGEQGLAVVAWAALAVLGRLVQQRGIRPRARTGTS</sequence>
<name>A0ABW2N665_9ACTN</name>
<feature type="transmembrane region" description="Helical" evidence="1">
    <location>
        <begin position="158"/>
        <end position="175"/>
    </location>
</feature>
<feature type="transmembrane region" description="Helical" evidence="1">
    <location>
        <begin position="39"/>
        <end position="61"/>
    </location>
</feature>
<keyword evidence="1" id="KW-0472">Membrane</keyword>